<sequence length="484" mass="51971">MTAPASKPRSLRLRLVLALVAASCLLWGSVGWWRLQRLEHELNAMLDERLVASAHMVASIAQQLQPHGRDGLPVPAGLEPTLQTVIGRDGVACEVSLVRSEVDMLPIARTAGAPEHASLAATGFGQATKGGKLWRTYVLQEGGLRVATADRLDLRAQMARETWIALAWPFALALAGVALLSWWITTHGLRPLQRLRRELQQQPTGSTDALTAGSDTQELGPVVDALNQLLTRTHALMEHERRWSADAAHELRTPLTAIKTHVQVAQLALARGGQDGTCHQALEQTQQGIAQMQHMMEQLLELARLEAEGTPERERGLTCGAVLLQTLEQAIAQSRAHAGQACAEVALHCRPQADDAAWEAACVALPAPLLAAALTNVLNNALEHHHGDAPVTVALQLAAPTAQTPFGQLAITVRDQGPGMSQQDCERALQRFWRKSGQSPGSGLGLTITDRIMHSGGGSLQLAPAQPGLQVQLRLPLVAPIEGH</sequence>
<evidence type="ECO:0000256" key="7">
    <source>
        <dbReference type="ARBA" id="ARBA00022741"/>
    </source>
</evidence>
<evidence type="ECO:0000256" key="1">
    <source>
        <dbReference type="ARBA" id="ARBA00000085"/>
    </source>
</evidence>
<reference evidence="16" key="1">
    <citation type="journal article" date="2019" name="Int. J. Syst. Evol. Microbiol.">
        <title>The Global Catalogue of Microorganisms (GCM) 10K type strain sequencing project: providing services to taxonomists for standard genome sequencing and annotation.</title>
        <authorList>
            <consortium name="The Broad Institute Genomics Platform"/>
            <consortium name="The Broad Institute Genome Sequencing Center for Infectious Disease"/>
            <person name="Wu L."/>
            <person name="Ma J."/>
        </authorList>
    </citation>
    <scope>NUCLEOTIDE SEQUENCE [LARGE SCALE GENOMIC DNA]</scope>
    <source>
        <strain evidence="16">JCM 17561</strain>
    </source>
</reference>
<dbReference type="InterPro" id="IPR036890">
    <property type="entry name" value="HATPase_C_sf"/>
</dbReference>
<dbReference type="Pfam" id="PF00512">
    <property type="entry name" value="HisKA"/>
    <property type="match status" value="1"/>
</dbReference>
<evidence type="ECO:0000256" key="2">
    <source>
        <dbReference type="ARBA" id="ARBA00004141"/>
    </source>
</evidence>
<comment type="catalytic activity">
    <reaction evidence="1">
        <text>ATP + protein L-histidine = ADP + protein N-phospho-L-histidine.</text>
        <dbReference type="EC" id="2.7.13.3"/>
    </reaction>
</comment>
<dbReference type="InterPro" id="IPR050428">
    <property type="entry name" value="TCS_sensor_his_kinase"/>
</dbReference>
<dbReference type="GO" id="GO:0005524">
    <property type="term" value="F:ATP binding"/>
    <property type="evidence" value="ECO:0007669"/>
    <property type="project" value="UniProtKB-KW"/>
</dbReference>
<evidence type="ECO:0000256" key="8">
    <source>
        <dbReference type="ARBA" id="ARBA00022777"/>
    </source>
</evidence>
<dbReference type="Proteomes" id="UP001501627">
    <property type="component" value="Unassembled WGS sequence"/>
</dbReference>
<keyword evidence="7" id="KW-0547">Nucleotide-binding</keyword>
<proteinExistence type="predicted"/>
<dbReference type="EC" id="2.7.13.3" evidence="3"/>
<keyword evidence="9 15" id="KW-0067">ATP-binding</keyword>
<dbReference type="InterPro" id="IPR004358">
    <property type="entry name" value="Sig_transdc_His_kin-like_C"/>
</dbReference>
<keyword evidence="16" id="KW-1185">Reference proteome</keyword>
<gene>
    <name evidence="15" type="ORF">GCM10022279_28350</name>
</gene>
<evidence type="ECO:0000256" key="4">
    <source>
        <dbReference type="ARBA" id="ARBA00022553"/>
    </source>
</evidence>
<dbReference type="SUPFAM" id="SSF55874">
    <property type="entry name" value="ATPase domain of HSP90 chaperone/DNA topoisomerase II/histidine kinase"/>
    <property type="match status" value="1"/>
</dbReference>
<dbReference type="InterPro" id="IPR003594">
    <property type="entry name" value="HATPase_dom"/>
</dbReference>
<dbReference type="Gene3D" id="1.10.287.130">
    <property type="match status" value="1"/>
</dbReference>
<dbReference type="EMBL" id="BAABBP010000032">
    <property type="protein sequence ID" value="GAA4002775.1"/>
    <property type="molecule type" value="Genomic_DNA"/>
</dbReference>
<evidence type="ECO:0000256" key="11">
    <source>
        <dbReference type="ARBA" id="ARBA00023012"/>
    </source>
</evidence>
<dbReference type="SUPFAM" id="SSF47384">
    <property type="entry name" value="Homodimeric domain of signal transducing histidine kinase"/>
    <property type="match status" value="1"/>
</dbReference>
<accession>A0ABP7RVF3</accession>
<dbReference type="CDD" id="cd00082">
    <property type="entry name" value="HisKA"/>
    <property type="match status" value="1"/>
</dbReference>
<protein>
    <recommendedName>
        <fullName evidence="3">histidine kinase</fullName>
        <ecNumber evidence="3">2.7.13.3</ecNumber>
    </recommendedName>
</protein>
<dbReference type="SMART" id="SM00387">
    <property type="entry name" value="HATPase_c"/>
    <property type="match status" value="1"/>
</dbReference>
<dbReference type="InterPro" id="IPR005467">
    <property type="entry name" value="His_kinase_dom"/>
</dbReference>
<evidence type="ECO:0000313" key="16">
    <source>
        <dbReference type="Proteomes" id="UP001501627"/>
    </source>
</evidence>
<keyword evidence="12 13" id="KW-0472">Membrane</keyword>
<keyword evidence="10 13" id="KW-1133">Transmembrane helix</keyword>
<evidence type="ECO:0000256" key="10">
    <source>
        <dbReference type="ARBA" id="ARBA00022989"/>
    </source>
</evidence>
<evidence type="ECO:0000256" key="9">
    <source>
        <dbReference type="ARBA" id="ARBA00022840"/>
    </source>
</evidence>
<dbReference type="Pfam" id="PF02518">
    <property type="entry name" value="HATPase_c"/>
    <property type="match status" value="1"/>
</dbReference>
<evidence type="ECO:0000259" key="14">
    <source>
        <dbReference type="PROSITE" id="PS50109"/>
    </source>
</evidence>
<evidence type="ECO:0000256" key="5">
    <source>
        <dbReference type="ARBA" id="ARBA00022679"/>
    </source>
</evidence>
<keyword evidence="5" id="KW-0808">Transferase</keyword>
<evidence type="ECO:0000256" key="3">
    <source>
        <dbReference type="ARBA" id="ARBA00012438"/>
    </source>
</evidence>
<keyword evidence="8" id="KW-0418">Kinase</keyword>
<comment type="caution">
    <text evidence="15">The sequence shown here is derived from an EMBL/GenBank/DDBJ whole genome shotgun (WGS) entry which is preliminary data.</text>
</comment>
<dbReference type="PANTHER" id="PTHR45436:SF14">
    <property type="entry name" value="SENSOR PROTEIN QSEC"/>
    <property type="match status" value="1"/>
</dbReference>
<dbReference type="PRINTS" id="PR00344">
    <property type="entry name" value="BCTRLSENSOR"/>
</dbReference>
<keyword evidence="4" id="KW-0597">Phosphoprotein</keyword>
<comment type="subcellular location">
    <subcellularLocation>
        <location evidence="2">Membrane</location>
        <topology evidence="2">Multi-pass membrane protein</topology>
    </subcellularLocation>
</comment>
<name>A0ABP7RVF3_9BURK</name>
<dbReference type="PROSITE" id="PS50109">
    <property type="entry name" value="HIS_KIN"/>
    <property type="match status" value="1"/>
</dbReference>
<evidence type="ECO:0000256" key="6">
    <source>
        <dbReference type="ARBA" id="ARBA00022692"/>
    </source>
</evidence>
<organism evidence="15 16">
    <name type="scientific">Comamonas faecalis</name>
    <dbReference type="NCBI Taxonomy" id="1387849"/>
    <lineage>
        <taxon>Bacteria</taxon>
        <taxon>Pseudomonadati</taxon>
        <taxon>Pseudomonadota</taxon>
        <taxon>Betaproteobacteria</taxon>
        <taxon>Burkholderiales</taxon>
        <taxon>Comamonadaceae</taxon>
        <taxon>Comamonas</taxon>
    </lineage>
</organism>
<evidence type="ECO:0000313" key="15">
    <source>
        <dbReference type="EMBL" id="GAA4002775.1"/>
    </source>
</evidence>
<dbReference type="Gene3D" id="3.30.565.10">
    <property type="entry name" value="Histidine kinase-like ATPase, C-terminal domain"/>
    <property type="match status" value="1"/>
</dbReference>
<keyword evidence="11" id="KW-0902">Two-component regulatory system</keyword>
<dbReference type="InterPro" id="IPR003661">
    <property type="entry name" value="HisK_dim/P_dom"/>
</dbReference>
<dbReference type="RefSeq" id="WP_344869859.1">
    <property type="nucleotide sequence ID" value="NZ_BAABBP010000032.1"/>
</dbReference>
<feature type="transmembrane region" description="Helical" evidence="13">
    <location>
        <begin position="163"/>
        <end position="184"/>
    </location>
</feature>
<dbReference type="SMART" id="SM00388">
    <property type="entry name" value="HisKA"/>
    <property type="match status" value="1"/>
</dbReference>
<keyword evidence="6 13" id="KW-0812">Transmembrane</keyword>
<feature type="domain" description="Histidine kinase" evidence="14">
    <location>
        <begin position="246"/>
        <end position="479"/>
    </location>
</feature>
<dbReference type="PANTHER" id="PTHR45436">
    <property type="entry name" value="SENSOR HISTIDINE KINASE YKOH"/>
    <property type="match status" value="1"/>
</dbReference>
<evidence type="ECO:0000256" key="12">
    <source>
        <dbReference type="ARBA" id="ARBA00023136"/>
    </source>
</evidence>
<dbReference type="InterPro" id="IPR036097">
    <property type="entry name" value="HisK_dim/P_sf"/>
</dbReference>
<evidence type="ECO:0000256" key="13">
    <source>
        <dbReference type="SAM" id="Phobius"/>
    </source>
</evidence>